<dbReference type="Pfam" id="PF00657">
    <property type="entry name" value="Lipase_GDSL"/>
    <property type="match status" value="1"/>
</dbReference>
<protein>
    <submittedName>
        <fullName evidence="2">SGNH/GDSL hydrolase family protein</fullName>
    </submittedName>
</protein>
<proteinExistence type="predicted"/>
<keyword evidence="3" id="KW-1185">Reference proteome</keyword>
<organism evidence="2 3">
    <name type="scientific">Ideonella paludis</name>
    <dbReference type="NCBI Taxonomy" id="1233411"/>
    <lineage>
        <taxon>Bacteria</taxon>
        <taxon>Pseudomonadati</taxon>
        <taxon>Pseudomonadota</taxon>
        <taxon>Betaproteobacteria</taxon>
        <taxon>Burkholderiales</taxon>
        <taxon>Sphaerotilaceae</taxon>
        <taxon>Ideonella</taxon>
    </lineage>
</organism>
<comment type="caution">
    <text evidence="2">The sequence shown here is derived from an EMBL/GenBank/DDBJ whole genome shotgun (WGS) entry which is preliminary data.</text>
</comment>
<evidence type="ECO:0000313" key="3">
    <source>
        <dbReference type="Proteomes" id="UP000672097"/>
    </source>
</evidence>
<dbReference type="PROSITE" id="PS51257">
    <property type="entry name" value="PROKAR_LIPOPROTEIN"/>
    <property type="match status" value="1"/>
</dbReference>
<sequence length="397" mass="40033">MILNRPGHIALATLALAAILSACGGGGADTTPRAPVSSLKVMGDSLADVGTFGIKFTIQGNDTYPERVAQTYGLSKGCSFFKFTGTTFVPNTTPGCTNYAVGGGVINPVGSGLSTADPRGLPVQMATATAAGNFGANDLLLIDGGGNDAATLVGAYLAAGKDGGVAYTTVLGTVLTPEQVAAAVAGGSAGLASAGTTYMTALADNFYNLIKTGALDKGAQRVALLNMPGITNTPRFQLVLDSVAAATTAAAKAGGATDADAAAAGAAARASSETLFKGWVSAFNARLASKFAGDTRVAVVDFYTEFNNQIATPAQFALTNVKTPACPATGVGTDGLPTYDFLTCTDASLAAKPPAGSSNNPDWYKTYAFSDGFHPTPYGHQLLAQLISRTLAQAGWL</sequence>
<dbReference type="GO" id="GO:0016787">
    <property type="term" value="F:hydrolase activity"/>
    <property type="evidence" value="ECO:0007669"/>
    <property type="project" value="UniProtKB-KW"/>
</dbReference>
<keyword evidence="1" id="KW-0732">Signal</keyword>
<evidence type="ECO:0000313" key="2">
    <source>
        <dbReference type="EMBL" id="MBQ0935389.1"/>
    </source>
</evidence>
<feature type="signal peptide" evidence="1">
    <location>
        <begin position="1"/>
        <end position="17"/>
    </location>
</feature>
<name>A0ABS5DWB0_9BURK</name>
<dbReference type="EMBL" id="JAGQDG010000003">
    <property type="protein sequence ID" value="MBQ0935389.1"/>
    <property type="molecule type" value="Genomic_DNA"/>
</dbReference>
<dbReference type="Gene3D" id="3.40.50.1110">
    <property type="entry name" value="SGNH hydrolase"/>
    <property type="match status" value="1"/>
</dbReference>
<reference evidence="2 3" key="1">
    <citation type="submission" date="2021-04" db="EMBL/GenBank/DDBJ databases">
        <title>The genome sequence of type strain Ideonella paludis KCTC 32238.</title>
        <authorList>
            <person name="Liu Y."/>
        </authorList>
    </citation>
    <scope>NUCLEOTIDE SEQUENCE [LARGE SCALE GENOMIC DNA]</scope>
    <source>
        <strain evidence="2 3">KCTC 32238</strain>
    </source>
</reference>
<feature type="chain" id="PRO_5045481830" evidence="1">
    <location>
        <begin position="18"/>
        <end position="397"/>
    </location>
</feature>
<dbReference type="InterPro" id="IPR036514">
    <property type="entry name" value="SGNH_hydro_sf"/>
</dbReference>
<evidence type="ECO:0000256" key="1">
    <source>
        <dbReference type="SAM" id="SignalP"/>
    </source>
</evidence>
<keyword evidence="2" id="KW-0378">Hydrolase</keyword>
<gene>
    <name evidence="2" type="ORF">KAK11_08625</name>
</gene>
<dbReference type="InterPro" id="IPR001087">
    <property type="entry name" value="GDSL"/>
</dbReference>
<dbReference type="SUPFAM" id="SSF52266">
    <property type="entry name" value="SGNH hydrolase"/>
    <property type="match status" value="1"/>
</dbReference>
<dbReference type="RefSeq" id="WP_210808301.1">
    <property type="nucleotide sequence ID" value="NZ_JAGQDG010000003.1"/>
</dbReference>
<accession>A0ABS5DWB0</accession>
<dbReference type="Proteomes" id="UP000672097">
    <property type="component" value="Unassembled WGS sequence"/>
</dbReference>